<name>A0A0F9FP74_9ZZZZ</name>
<proteinExistence type="predicted"/>
<dbReference type="EMBL" id="LAZR01020671">
    <property type="protein sequence ID" value="KKL88058.1"/>
    <property type="molecule type" value="Genomic_DNA"/>
</dbReference>
<dbReference type="EMBL" id="LAZR01002733">
    <property type="protein sequence ID" value="KKN26271.1"/>
    <property type="molecule type" value="Genomic_DNA"/>
</dbReference>
<sequence length="67" mass="7580">MSNPFRNPEENPMPDAAITGDAEVWAAIRHLRIRGALTDERVLFVMKWMFPVTWGVLLLILGTLLTS</sequence>
<gene>
    <name evidence="3" type="ORF">LCGC14_0876460</name>
    <name evidence="2" type="ORF">LCGC14_1928510</name>
</gene>
<evidence type="ECO:0000256" key="1">
    <source>
        <dbReference type="SAM" id="Phobius"/>
    </source>
</evidence>
<evidence type="ECO:0000313" key="3">
    <source>
        <dbReference type="EMBL" id="KKN26271.1"/>
    </source>
</evidence>
<keyword evidence="1" id="KW-1133">Transmembrane helix</keyword>
<dbReference type="AlphaFoldDB" id="A0A0F9FP74"/>
<protein>
    <submittedName>
        <fullName evidence="2">Uncharacterized protein</fullName>
    </submittedName>
</protein>
<reference evidence="2" key="1">
    <citation type="journal article" date="2015" name="Nature">
        <title>Complex archaea that bridge the gap between prokaryotes and eukaryotes.</title>
        <authorList>
            <person name="Spang A."/>
            <person name="Saw J.H."/>
            <person name="Jorgensen S.L."/>
            <person name="Zaremba-Niedzwiedzka K."/>
            <person name="Martijn J."/>
            <person name="Lind A.E."/>
            <person name="van Eijk R."/>
            <person name="Schleper C."/>
            <person name="Guy L."/>
            <person name="Ettema T.J."/>
        </authorList>
    </citation>
    <scope>NUCLEOTIDE SEQUENCE</scope>
</reference>
<organism evidence="2">
    <name type="scientific">marine sediment metagenome</name>
    <dbReference type="NCBI Taxonomy" id="412755"/>
    <lineage>
        <taxon>unclassified sequences</taxon>
        <taxon>metagenomes</taxon>
        <taxon>ecological metagenomes</taxon>
    </lineage>
</organism>
<keyword evidence="1" id="KW-0472">Membrane</keyword>
<comment type="caution">
    <text evidence="2">The sequence shown here is derived from an EMBL/GenBank/DDBJ whole genome shotgun (WGS) entry which is preliminary data.</text>
</comment>
<keyword evidence="1" id="KW-0812">Transmembrane</keyword>
<evidence type="ECO:0000313" key="2">
    <source>
        <dbReference type="EMBL" id="KKL88058.1"/>
    </source>
</evidence>
<accession>A0A0F9FP74</accession>
<feature type="transmembrane region" description="Helical" evidence="1">
    <location>
        <begin position="48"/>
        <end position="66"/>
    </location>
</feature>